<accession>A0A1R1LCB5</accession>
<dbReference type="Proteomes" id="UP000187085">
    <property type="component" value="Unassembled WGS sequence"/>
</dbReference>
<dbReference type="AlphaFoldDB" id="A0A1R1LCB5"/>
<sequence length="458" mass="49251">MGSMRSALYIDFDNFFGGLIAADPVAALAVIERPSTWINRLVSAHDDGLGRRWLVLRCYMNPGGSVPDPFGGPKRLYFSRFRSSFTQAGVEVVDCPSLTHQQKNGADIRIAVDILTALRAPTRYDEFVIASADSDFTPLLQAVRADDRRTTMIATQSTVVAYEALADRFLDEQDVIELASVSAWADDDEAAADDDGAAATDGTGVGVGDGVGTGEAPAVVRTAAVPVTAEDAGNARELFEREVRRQYETATEPINLAQLSSDLLETIGRNLSGEGWFGTGSFVRALQALQLPGACFSTYFLWDSTRHEEPAPTTNVHRNDIPGLILQFSQVTNLPLIDSTSWPAVYASLAAYAARGDFNLTESSRWSRDDAADRGVSVGRGVFSYVVRACRSVGAPLDGKPAPTAQQIAAALLTNTLQKSTVAGFRPSDAETREIATWLHYEDATAEPATLTLASTSR</sequence>
<comment type="caution">
    <text evidence="2">The sequence shown here is derived from an EMBL/GenBank/DDBJ whole genome shotgun (WGS) entry which is preliminary data.</text>
</comment>
<dbReference type="Pfam" id="PF01936">
    <property type="entry name" value="NYN"/>
    <property type="match status" value="1"/>
</dbReference>
<dbReference type="InterPro" id="IPR021139">
    <property type="entry name" value="NYN"/>
</dbReference>
<protein>
    <recommendedName>
        <fullName evidence="1">NYN domain-containing protein</fullName>
    </recommendedName>
</protein>
<name>A0A1R1LCB5_9MICC</name>
<dbReference type="OrthoDB" id="2379772at2"/>
<dbReference type="RefSeq" id="WP_076703294.1">
    <property type="nucleotide sequence ID" value="NZ_MRDE01000035.1"/>
</dbReference>
<keyword evidence="3" id="KW-1185">Reference proteome</keyword>
<evidence type="ECO:0000259" key="1">
    <source>
        <dbReference type="Pfam" id="PF01936"/>
    </source>
</evidence>
<proteinExistence type="predicted"/>
<evidence type="ECO:0000313" key="3">
    <source>
        <dbReference type="Proteomes" id="UP000187085"/>
    </source>
</evidence>
<dbReference type="STRING" id="554083.BKD30_06370"/>
<dbReference type="Gene3D" id="3.40.50.1010">
    <property type="entry name" value="5'-nuclease"/>
    <property type="match status" value="1"/>
</dbReference>
<dbReference type="EMBL" id="MRDE01000035">
    <property type="protein sequence ID" value="OMH25170.1"/>
    <property type="molecule type" value="Genomic_DNA"/>
</dbReference>
<organism evidence="2 3">
    <name type="scientific">Tersicoccus phoenicis</name>
    <dbReference type="NCBI Taxonomy" id="554083"/>
    <lineage>
        <taxon>Bacteria</taxon>
        <taxon>Bacillati</taxon>
        <taxon>Actinomycetota</taxon>
        <taxon>Actinomycetes</taxon>
        <taxon>Micrococcales</taxon>
        <taxon>Micrococcaceae</taxon>
        <taxon>Tersicoccus</taxon>
    </lineage>
</organism>
<gene>
    <name evidence="2" type="ORF">BKD30_06370</name>
</gene>
<reference evidence="2 3" key="1">
    <citation type="submission" date="2016-12" db="EMBL/GenBank/DDBJ databases">
        <title>Draft genome of Tersicoccus phoenicis 1P05MA.</title>
        <authorList>
            <person name="Nakajima Y."/>
            <person name="Yoshizawa S."/>
            <person name="Nakamura K."/>
            <person name="Ogura Y."/>
            <person name="Hayashi T."/>
            <person name="Kogure K."/>
        </authorList>
    </citation>
    <scope>NUCLEOTIDE SEQUENCE [LARGE SCALE GENOMIC DNA]</scope>
    <source>
        <strain evidence="2 3">1p05MA</strain>
    </source>
</reference>
<dbReference type="GO" id="GO:0004540">
    <property type="term" value="F:RNA nuclease activity"/>
    <property type="evidence" value="ECO:0007669"/>
    <property type="project" value="InterPro"/>
</dbReference>
<feature type="domain" description="NYN" evidence="1">
    <location>
        <begin position="6"/>
        <end position="171"/>
    </location>
</feature>
<evidence type="ECO:0000313" key="2">
    <source>
        <dbReference type="EMBL" id="OMH25170.1"/>
    </source>
</evidence>